<evidence type="ECO:0000256" key="1">
    <source>
        <dbReference type="SAM" id="MobiDB-lite"/>
    </source>
</evidence>
<proteinExistence type="predicted"/>
<feature type="compositionally biased region" description="Gly residues" evidence="1">
    <location>
        <begin position="265"/>
        <end position="294"/>
    </location>
</feature>
<comment type="caution">
    <text evidence="2">The sequence shown here is derived from an EMBL/GenBank/DDBJ whole genome shotgun (WGS) entry which is preliminary data.</text>
</comment>
<feature type="compositionally biased region" description="Basic residues" evidence="1">
    <location>
        <begin position="310"/>
        <end position="319"/>
    </location>
</feature>
<evidence type="ECO:0000313" key="3">
    <source>
        <dbReference type="Proteomes" id="UP001500443"/>
    </source>
</evidence>
<accession>A0ABN2YLA7</accession>
<dbReference type="Proteomes" id="UP001500443">
    <property type="component" value="Unassembled WGS sequence"/>
</dbReference>
<gene>
    <name evidence="2" type="ORF">GCM10009802_36530</name>
</gene>
<name>A0ABN2YLA7_9ACTN</name>
<evidence type="ECO:0008006" key="4">
    <source>
        <dbReference type="Google" id="ProtNLM"/>
    </source>
</evidence>
<sequence length="319" mass="33339">MRLRLRVAQAGRPELVVSHSAAAHLFGIEVPAVRPEFTHVRGRGRAPEGGVLHRTDVDEDEVVTVAGLRVTSVVRTLVDLLRTAERDAALVAVESAMTQRPLAYGDGWPPRWREQVTDLHTVSEALVGTGRRRGVVAARQRLALADPRSGSPAETVARLRMHDAGLRPLSQAPFTAPNGRRMRVDFFFPVAGLVVEIEGYAFHGGRAAHLADVERFNDLGRCPDVRRILRFTASDVFDRPRLMLHTIRAVLGEIAAGDAMGRAAGGPAGGGAAGGAVGTPAGRAGGTGAAGGAGDASSGAAPGGLPPAAAKRRARVTAA</sequence>
<organism evidence="2 3">
    <name type="scientific">Streptomyces synnematoformans</name>
    <dbReference type="NCBI Taxonomy" id="415721"/>
    <lineage>
        <taxon>Bacteria</taxon>
        <taxon>Bacillati</taxon>
        <taxon>Actinomycetota</taxon>
        <taxon>Actinomycetes</taxon>
        <taxon>Kitasatosporales</taxon>
        <taxon>Streptomycetaceae</taxon>
        <taxon>Streptomyces</taxon>
    </lineage>
</organism>
<protein>
    <recommendedName>
        <fullName evidence="4">DUF559 domain-containing protein</fullName>
    </recommendedName>
</protein>
<reference evidence="2 3" key="1">
    <citation type="journal article" date="2019" name="Int. J. Syst. Evol. Microbiol.">
        <title>The Global Catalogue of Microorganisms (GCM) 10K type strain sequencing project: providing services to taxonomists for standard genome sequencing and annotation.</title>
        <authorList>
            <consortium name="The Broad Institute Genomics Platform"/>
            <consortium name="The Broad Institute Genome Sequencing Center for Infectious Disease"/>
            <person name="Wu L."/>
            <person name="Ma J."/>
        </authorList>
    </citation>
    <scope>NUCLEOTIDE SEQUENCE [LARGE SCALE GENOMIC DNA]</scope>
    <source>
        <strain evidence="2 3">JCM 15481</strain>
    </source>
</reference>
<keyword evidence="3" id="KW-1185">Reference proteome</keyword>
<feature type="region of interest" description="Disordered" evidence="1">
    <location>
        <begin position="265"/>
        <end position="319"/>
    </location>
</feature>
<dbReference type="EMBL" id="BAAAPF010000119">
    <property type="protein sequence ID" value="GAA2128906.1"/>
    <property type="molecule type" value="Genomic_DNA"/>
</dbReference>
<evidence type="ECO:0000313" key="2">
    <source>
        <dbReference type="EMBL" id="GAA2128906.1"/>
    </source>
</evidence>